<evidence type="ECO:0000313" key="10">
    <source>
        <dbReference type="Proteomes" id="UP000318741"/>
    </source>
</evidence>
<dbReference type="InterPro" id="IPR025662">
    <property type="entry name" value="Sigma_54_int_dom_ATP-bd_1"/>
</dbReference>
<dbReference type="OrthoDB" id="9807827at2"/>
<evidence type="ECO:0000256" key="5">
    <source>
        <dbReference type="PROSITE-ProRule" id="PRU00169"/>
    </source>
</evidence>
<dbReference type="InterPro" id="IPR009057">
    <property type="entry name" value="Homeodomain-like_sf"/>
</dbReference>
<evidence type="ECO:0000256" key="1">
    <source>
        <dbReference type="ARBA" id="ARBA00022741"/>
    </source>
</evidence>
<evidence type="ECO:0000256" key="2">
    <source>
        <dbReference type="ARBA" id="ARBA00022840"/>
    </source>
</evidence>
<sequence>MPSRILIADDEPLFRTTTAKLLEQAGYECECVADADAAMAKLRAESFDLVLSDLNMPGNFQLELLRDQHENRRGVPIVVVTGVPSLPTAIDSIRLGIADYLLKPVKLDDLLVSVRRALAGASRDRTAAPPQRDRTELARLFPRLIGASPPMLELYEALDRIAATNTNVLITGESGTGKEVVAEALHEHSHRSGGPFQIIDCTAVPESLFEAMLFGHKKGAFTGAVADSEGLLKQCDGGTAFFDELGELPLPLQAKLLRAVQQQTFTPVGSQKTVSVDTRFVCATNRDLAAEVDAGRFRQDLYYRLGVIHVELPPLRERGDDVHLLADRFLEELKPKDSPVRGFSEAAAAVLKRYRWPGNIRELRNVIERSVVLARGELIEPQDFPEDVRTAAATDPPADASPRAAGADGAVTKRVPAPEGSHDSDGGGPAGVRLTLSPDLPRNEAMRLAENQYLVHLLREHGGNVSAAAQRAGLSRQGLHKIIKQHDIDVAQFRR</sequence>
<dbReference type="InterPro" id="IPR002197">
    <property type="entry name" value="HTH_Fis"/>
</dbReference>
<dbReference type="FunFam" id="3.40.50.300:FF:000006">
    <property type="entry name" value="DNA-binding transcriptional regulator NtrC"/>
    <property type="match status" value="1"/>
</dbReference>
<dbReference type="Gene3D" id="3.40.50.300">
    <property type="entry name" value="P-loop containing nucleotide triphosphate hydrolases"/>
    <property type="match status" value="1"/>
</dbReference>
<dbReference type="CDD" id="cd00009">
    <property type="entry name" value="AAA"/>
    <property type="match status" value="1"/>
</dbReference>
<dbReference type="InterPro" id="IPR025944">
    <property type="entry name" value="Sigma_54_int_dom_CS"/>
</dbReference>
<keyword evidence="1" id="KW-0547">Nucleotide-binding</keyword>
<dbReference type="GO" id="GO:0006355">
    <property type="term" value="P:regulation of DNA-templated transcription"/>
    <property type="evidence" value="ECO:0007669"/>
    <property type="project" value="InterPro"/>
</dbReference>
<evidence type="ECO:0000256" key="4">
    <source>
        <dbReference type="ARBA" id="ARBA00023163"/>
    </source>
</evidence>
<keyword evidence="10" id="KW-1185">Reference proteome</keyword>
<keyword evidence="3" id="KW-0805">Transcription regulation</keyword>
<keyword evidence="5" id="KW-0597">Phosphoprotein</keyword>
<dbReference type="InterPro" id="IPR001789">
    <property type="entry name" value="Sig_transdc_resp-reg_receiver"/>
</dbReference>
<dbReference type="Pfam" id="PF02954">
    <property type="entry name" value="HTH_8"/>
    <property type="match status" value="1"/>
</dbReference>
<dbReference type="PANTHER" id="PTHR32071">
    <property type="entry name" value="TRANSCRIPTIONAL REGULATORY PROTEIN"/>
    <property type="match status" value="1"/>
</dbReference>
<evidence type="ECO:0000259" key="7">
    <source>
        <dbReference type="PROSITE" id="PS50045"/>
    </source>
</evidence>
<dbReference type="GO" id="GO:0043565">
    <property type="term" value="F:sequence-specific DNA binding"/>
    <property type="evidence" value="ECO:0007669"/>
    <property type="project" value="InterPro"/>
</dbReference>
<dbReference type="Pfam" id="PF25601">
    <property type="entry name" value="AAA_lid_14"/>
    <property type="match status" value="1"/>
</dbReference>
<keyword evidence="4" id="KW-0804">Transcription</keyword>
<dbReference type="PROSITE" id="PS00675">
    <property type="entry name" value="SIGMA54_INTERACT_1"/>
    <property type="match status" value="1"/>
</dbReference>
<dbReference type="KEGG" id="acaf:CA12_23110"/>
<organism evidence="9 10">
    <name type="scientific">Alienimonas californiensis</name>
    <dbReference type="NCBI Taxonomy" id="2527989"/>
    <lineage>
        <taxon>Bacteria</taxon>
        <taxon>Pseudomonadati</taxon>
        <taxon>Planctomycetota</taxon>
        <taxon>Planctomycetia</taxon>
        <taxon>Planctomycetales</taxon>
        <taxon>Planctomycetaceae</taxon>
        <taxon>Alienimonas</taxon>
    </lineage>
</organism>
<dbReference type="InterPro" id="IPR002078">
    <property type="entry name" value="Sigma_54_int"/>
</dbReference>
<dbReference type="InterPro" id="IPR003593">
    <property type="entry name" value="AAA+_ATPase"/>
</dbReference>
<evidence type="ECO:0000256" key="6">
    <source>
        <dbReference type="SAM" id="MobiDB-lite"/>
    </source>
</evidence>
<evidence type="ECO:0000313" key="9">
    <source>
        <dbReference type="EMBL" id="QDT16211.1"/>
    </source>
</evidence>
<dbReference type="AlphaFoldDB" id="A0A517PA06"/>
<dbReference type="GO" id="GO:0005524">
    <property type="term" value="F:ATP binding"/>
    <property type="evidence" value="ECO:0007669"/>
    <property type="project" value="UniProtKB-KW"/>
</dbReference>
<dbReference type="InterPro" id="IPR027417">
    <property type="entry name" value="P-loop_NTPase"/>
</dbReference>
<accession>A0A517PA06</accession>
<dbReference type="SUPFAM" id="SSF52172">
    <property type="entry name" value="CheY-like"/>
    <property type="match status" value="1"/>
</dbReference>
<dbReference type="PROSITE" id="PS00688">
    <property type="entry name" value="SIGMA54_INTERACT_3"/>
    <property type="match status" value="1"/>
</dbReference>
<dbReference type="Pfam" id="PF00158">
    <property type="entry name" value="Sigma54_activat"/>
    <property type="match status" value="1"/>
</dbReference>
<dbReference type="InterPro" id="IPR011006">
    <property type="entry name" value="CheY-like_superfamily"/>
</dbReference>
<feature type="domain" description="Sigma-54 factor interaction" evidence="7">
    <location>
        <begin position="144"/>
        <end position="372"/>
    </location>
</feature>
<dbReference type="Pfam" id="PF00072">
    <property type="entry name" value="Response_reg"/>
    <property type="match status" value="1"/>
</dbReference>
<feature type="compositionally biased region" description="Low complexity" evidence="6">
    <location>
        <begin position="392"/>
        <end position="410"/>
    </location>
</feature>
<keyword evidence="2" id="KW-0067">ATP-binding</keyword>
<protein>
    <submittedName>
        <fullName evidence="9">Transcriptional regulatory protein ZraR</fullName>
    </submittedName>
</protein>
<dbReference type="EMBL" id="CP036265">
    <property type="protein sequence ID" value="QDT16211.1"/>
    <property type="molecule type" value="Genomic_DNA"/>
</dbReference>
<evidence type="ECO:0000259" key="8">
    <source>
        <dbReference type="PROSITE" id="PS50110"/>
    </source>
</evidence>
<dbReference type="SMART" id="SM00382">
    <property type="entry name" value="AAA"/>
    <property type="match status" value="1"/>
</dbReference>
<dbReference type="Gene3D" id="3.40.50.2300">
    <property type="match status" value="1"/>
</dbReference>
<dbReference type="SMART" id="SM00448">
    <property type="entry name" value="REC"/>
    <property type="match status" value="1"/>
</dbReference>
<dbReference type="Gene3D" id="1.10.8.60">
    <property type="match status" value="1"/>
</dbReference>
<feature type="modified residue" description="4-aspartylphosphate" evidence="5">
    <location>
        <position position="53"/>
    </location>
</feature>
<evidence type="ECO:0000256" key="3">
    <source>
        <dbReference type="ARBA" id="ARBA00023015"/>
    </source>
</evidence>
<name>A0A517PA06_9PLAN</name>
<dbReference type="Proteomes" id="UP000318741">
    <property type="component" value="Chromosome"/>
</dbReference>
<proteinExistence type="predicted"/>
<gene>
    <name evidence="9" type="primary">zraR_2</name>
    <name evidence="9" type="ORF">CA12_23110</name>
</gene>
<dbReference type="Gene3D" id="1.10.10.60">
    <property type="entry name" value="Homeodomain-like"/>
    <property type="match status" value="1"/>
</dbReference>
<dbReference type="PROSITE" id="PS50110">
    <property type="entry name" value="RESPONSE_REGULATORY"/>
    <property type="match status" value="1"/>
</dbReference>
<dbReference type="PROSITE" id="PS50045">
    <property type="entry name" value="SIGMA54_INTERACT_4"/>
    <property type="match status" value="1"/>
</dbReference>
<dbReference type="SUPFAM" id="SSF52540">
    <property type="entry name" value="P-loop containing nucleoside triphosphate hydrolases"/>
    <property type="match status" value="1"/>
</dbReference>
<dbReference type="PANTHER" id="PTHR32071:SF122">
    <property type="entry name" value="SIGMA FACTOR"/>
    <property type="match status" value="1"/>
</dbReference>
<dbReference type="InterPro" id="IPR058031">
    <property type="entry name" value="AAA_lid_NorR"/>
</dbReference>
<reference evidence="9 10" key="1">
    <citation type="submission" date="2019-02" db="EMBL/GenBank/DDBJ databases">
        <title>Deep-cultivation of Planctomycetes and their phenomic and genomic characterization uncovers novel biology.</title>
        <authorList>
            <person name="Wiegand S."/>
            <person name="Jogler M."/>
            <person name="Boedeker C."/>
            <person name="Pinto D."/>
            <person name="Vollmers J."/>
            <person name="Rivas-Marin E."/>
            <person name="Kohn T."/>
            <person name="Peeters S.H."/>
            <person name="Heuer A."/>
            <person name="Rast P."/>
            <person name="Oberbeckmann S."/>
            <person name="Bunk B."/>
            <person name="Jeske O."/>
            <person name="Meyerdierks A."/>
            <person name="Storesund J.E."/>
            <person name="Kallscheuer N."/>
            <person name="Luecker S."/>
            <person name="Lage O.M."/>
            <person name="Pohl T."/>
            <person name="Merkel B.J."/>
            <person name="Hornburger P."/>
            <person name="Mueller R.-W."/>
            <person name="Bruemmer F."/>
            <person name="Labrenz M."/>
            <person name="Spormann A.M."/>
            <person name="Op den Camp H."/>
            <person name="Overmann J."/>
            <person name="Amann R."/>
            <person name="Jetten M.S.M."/>
            <person name="Mascher T."/>
            <person name="Medema M.H."/>
            <person name="Devos D.P."/>
            <person name="Kaster A.-K."/>
            <person name="Ovreas L."/>
            <person name="Rohde M."/>
            <person name="Galperin M.Y."/>
            <person name="Jogler C."/>
        </authorList>
    </citation>
    <scope>NUCLEOTIDE SEQUENCE [LARGE SCALE GENOMIC DNA]</scope>
    <source>
        <strain evidence="9 10">CA12</strain>
    </source>
</reference>
<dbReference type="SUPFAM" id="SSF46689">
    <property type="entry name" value="Homeodomain-like"/>
    <property type="match status" value="1"/>
</dbReference>
<feature type="region of interest" description="Disordered" evidence="6">
    <location>
        <begin position="392"/>
        <end position="437"/>
    </location>
</feature>
<feature type="domain" description="Response regulatory" evidence="8">
    <location>
        <begin position="4"/>
        <end position="118"/>
    </location>
</feature>
<dbReference type="GO" id="GO:0000160">
    <property type="term" value="P:phosphorelay signal transduction system"/>
    <property type="evidence" value="ECO:0007669"/>
    <property type="project" value="InterPro"/>
</dbReference>